<dbReference type="PROSITE" id="PS51257">
    <property type="entry name" value="PROKAR_LIPOPROTEIN"/>
    <property type="match status" value="1"/>
</dbReference>
<dbReference type="RefSeq" id="WP_187084512.1">
    <property type="nucleotide sequence ID" value="NZ_JACORU010000014.1"/>
</dbReference>
<gene>
    <name evidence="1" type="ORF">H8R02_26400</name>
</gene>
<dbReference type="EMBL" id="JACORU010000014">
    <property type="protein sequence ID" value="MBC5768023.1"/>
    <property type="molecule type" value="Genomic_DNA"/>
</dbReference>
<evidence type="ECO:0000313" key="1">
    <source>
        <dbReference type="EMBL" id="MBC5768023.1"/>
    </source>
</evidence>
<keyword evidence="2" id="KW-1185">Reference proteome</keyword>
<evidence type="ECO:0000313" key="2">
    <source>
        <dbReference type="Proteomes" id="UP000596827"/>
    </source>
</evidence>
<organism evidence="1 2">
    <name type="scientific">Ramlibacter albus</name>
    <dbReference type="NCBI Taxonomy" id="2079448"/>
    <lineage>
        <taxon>Bacteria</taxon>
        <taxon>Pseudomonadati</taxon>
        <taxon>Pseudomonadota</taxon>
        <taxon>Betaproteobacteria</taxon>
        <taxon>Burkholderiales</taxon>
        <taxon>Comamonadaceae</taxon>
        <taxon>Ramlibacter</taxon>
    </lineage>
</organism>
<reference evidence="1" key="1">
    <citation type="submission" date="2020-08" db="EMBL/GenBank/DDBJ databases">
        <title>Ramlibacter sp. GTP1 16S ribosomal RNA gene genome sequencing and assembly.</title>
        <authorList>
            <person name="Kang M."/>
        </authorList>
    </citation>
    <scope>NUCLEOTIDE SEQUENCE</scope>
    <source>
        <strain evidence="1">GTP1</strain>
    </source>
</reference>
<comment type="caution">
    <text evidence="1">The sequence shown here is derived from an EMBL/GenBank/DDBJ whole genome shotgun (WGS) entry which is preliminary data.</text>
</comment>
<dbReference type="Proteomes" id="UP000596827">
    <property type="component" value="Unassembled WGS sequence"/>
</dbReference>
<protein>
    <submittedName>
        <fullName evidence="1">Uncharacterized protein</fullName>
    </submittedName>
</protein>
<sequence>MKGEVTTKVRANGLRYKSKASGTEFPGPFGATMSCIVCGRHLPRSRLMPFRLAGALQYRCKEGCEAPGRQAA</sequence>
<dbReference type="AlphaFoldDB" id="A0A923S5I3"/>
<proteinExistence type="predicted"/>
<name>A0A923S5I3_9BURK</name>
<accession>A0A923S5I3</accession>